<dbReference type="GO" id="GO:0042302">
    <property type="term" value="F:structural constituent of cuticle"/>
    <property type="evidence" value="ECO:0007669"/>
    <property type="project" value="UniProtKB-UniRule"/>
</dbReference>
<organism evidence="3">
    <name type="scientific">Triatoma infestans</name>
    <name type="common">Assassin bug</name>
    <dbReference type="NCBI Taxonomy" id="30076"/>
    <lineage>
        <taxon>Eukaryota</taxon>
        <taxon>Metazoa</taxon>
        <taxon>Ecdysozoa</taxon>
        <taxon>Arthropoda</taxon>
        <taxon>Hexapoda</taxon>
        <taxon>Insecta</taxon>
        <taxon>Pterygota</taxon>
        <taxon>Neoptera</taxon>
        <taxon>Paraneoptera</taxon>
        <taxon>Hemiptera</taxon>
        <taxon>Heteroptera</taxon>
        <taxon>Panheteroptera</taxon>
        <taxon>Cimicomorpha</taxon>
        <taxon>Reduviidae</taxon>
        <taxon>Triatominae</taxon>
        <taxon>Triatoma</taxon>
    </lineage>
</organism>
<sequence>VHDREGLIRVVRSWQYTSISRPGVHLTTINLNQQRILCAVKMAAKLILILGMTLGTTMAGIYDGLDYGAGLGLAGDLGGHGGDLGAYGGLAAAPFAVAHAAPAVAAAPVALAHAAPAVAVAGHAKHVVDYVDTHPSYKFEYAVHDSHTGDVKTQSEAREGDVVHGSYSLVEPDGSKRVVEYTADPHNGFNAVVHRTPNSHPATVQKVAVAAAPFAVKAPLLPHY</sequence>
<dbReference type="AlphaFoldDB" id="A0A161MD87"/>
<dbReference type="GO" id="GO:0005615">
    <property type="term" value="C:extracellular space"/>
    <property type="evidence" value="ECO:0007669"/>
    <property type="project" value="TreeGrafter"/>
</dbReference>
<name>A0A161MD87_TRIIF</name>
<dbReference type="Pfam" id="PF00379">
    <property type="entry name" value="Chitin_bind_4"/>
    <property type="match status" value="1"/>
</dbReference>
<evidence type="ECO:0000256" key="1">
    <source>
        <dbReference type="ARBA" id="ARBA00022460"/>
    </source>
</evidence>
<evidence type="ECO:0000313" key="3">
    <source>
        <dbReference type="EMBL" id="JAS02221.1"/>
    </source>
</evidence>
<reference evidence="3" key="2">
    <citation type="journal article" date="2017" name="J. Med. Entomol.">
        <title>Transcriptome Analysis of the Triatoma infestans (Hemiptera: Reduviidae) Integument.</title>
        <authorList>
            <person name="Calderon-Fernandez G.M."/>
            <person name="Moriconi D.E."/>
            <person name="Dulbecco A.B."/>
            <person name="Juarez M.P."/>
        </authorList>
    </citation>
    <scope>NUCLEOTIDE SEQUENCE</scope>
    <source>
        <strain evidence="3">Int1</strain>
        <tissue evidence="3">Integument</tissue>
    </source>
</reference>
<dbReference type="EMBL" id="GEMB01000920">
    <property type="protein sequence ID" value="JAS02221.1"/>
    <property type="molecule type" value="Transcribed_RNA"/>
</dbReference>
<dbReference type="GO" id="GO:0031012">
    <property type="term" value="C:extracellular matrix"/>
    <property type="evidence" value="ECO:0007669"/>
    <property type="project" value="TreeGrafter"/>
</dbReference>
<protein>
    <submittedName>
        <fullName evidence="3">Cuticular protein RR-2 motif</fullName>
    </submittedName>
</protein>
<proteinExistence type="predicted"/>
<dbReference type="InterPro" id="IPR051217">
    <property type="entry name" value="Insect_Cuticle_Struc_Prot"/>
</dbReference>
<accession>A0A161MD87</accession>
<dbReference type="PRINTS" id="PR00947">
    <property type="entry name" value="CUTICLE"/>
</dbReference>
<keyword evidence="1 2" id="KW-0193">Cuticle</keyword>
<evidence type="ECO:0000256" key="2">
    <source>
        <dbReference type="PROSITE-ProRule" id="PRU00497"/>
    </source>
</evidence>
<dbReference type="InterPro" id="IPR031311">
    <property type="entry name" value="CHIT_BIND_RR_consensus"/>
</dbReference>
<dbReference type="InterPro" id="IPR000618">
    <property type="entry name" value="Insect_cuticle"/>
</dbReference>
<dbReference type="PROSITE" id="PS00233">
    <property type="entry name" value="CHIT_BIND_RR_1"/>
    <property type="match status" value="1"/>
</dbReference>
<reference evidence="3" key="1">
    <citation type="submission" date="2016-04" db="EMBL/GenBank/DDBJ databases">
        <authorList>
            <person name="Calderon-Fernandez G.M.Sr."/>
        </authorList>
    </citation>
    <scope>NUCLEOTIDE SEQUENCE</scope>
    <source>
        <strain evidence="3">Int1</strain>
        <tissue evidence="3">Integument</tissue>
    </source>
</reference>
<dbReference type="PANTHER" id="PTHR12236:SF95">
    <property type="entry name" value="CUTICULAR PROTEIN 76BD, ISOFORM C-RELATED"/>
    <property type="match status" value="1"/>
</dbReference>
<dbReference type="PANTHER" id="PTHR12236">
    <property type="entry name" value="STRUCTURAL CONTITUENT OF CUTICLE"/>
    <property type="match status" value="1"/>
</dbReference>
<feature type="non-terminal residue" evidence="3">
    <location>
        <position position="1"/>
    </location>
</feature>
<dbReference type="PROSITE" id="PS51155">
    <property type="entry name" value="CHIT_BIND_RR_2"/>
    <property type="match status" value="1"/>
</dbReference>